<dbReference type="GO" id="GO:0051017">
    <property type="term" value="P:actin filament bundle assembly"/>
    <property type="evidence" value="ECO:0007669"/>
    <property type="project" value="TreeGrafter"/>
</dbReference>
<dbReference type="Pfam" id="PF00150">
    <property type="entry name" value="Cellulase"/>
    <property type="match status" value="1"/>
</dbReference>
<feature type="domain" description="Glycoside hydrolase family 5" evidence="5">
    <location>
        <begin position="13"/>
        <end position="114"/>
    </location>
</feature>
<dbReference type="GO" id="GO:0000272">
    <property type="term" value="P:polysaccharide catabolic process"/>
    <property type="evidence" value="ECO:0007669"/>
    <property type="project" value="InterPro"/>
</dbReference>
<dbReference type="InterPro" id="IPR010431">
    <property type="entry name" value="Fascin"/>
</dbReference>
<evidence type="ECO:0000256" key="1">
    <source>
        <dbReference type="ARBA" id="ARBA00005641"/>
    </source>
</evidence>
<dbReference type="OMA" id="MNERRAP"/>
<comment type="caution">
    <text evidence="6">The sequence shown here is derived from an EMBL/GenBank/DDBJ whole genome shotgun (WGS) entry which is preliminary data.</text>
</comment>
<evidence type="ECO:0000313" key="7">
    <source>
        <dbReference type="Proteomes" id="UP000238479"/>
    </source>
</evidence>
<protein>
    <submittedName>
        <fullName evidence="6">Putative glucan 1,3-beta-glucosidase</fullName>
        <ecNumber evidence="6">3.2.1.58</ecNumber>
    </submittedName>
</protein>
<name>A0A2P6RQX9_ROSCH</name>
<evidence type="ECO:0000256" key="3">
    <source>
        <dbReference type="ARBA" id="ARBA00023295"/>
    </source>
</evidence>
<organism evidence="6 7">
    <name type="scientific">Rosa chinensis</name>
    <name type="common">China rose</name>
    <dbReference type="NCBI Taxonomy" id="74649"/>
    <lineage>
        <taxon>Eukaryota</taxon>
        <taxon>Viridiplantae</taxon>
        <taxon>Streptophyta</taxon>
        <taxon>Embryophyta</taxon>
        <taxon>Tracheophyta</taxon>
        <taxon>Spermatophyta</taxon>
        <taxon>Magnoliopsida</taxon>
        <taxon>eudicotyledons</taxon>
        <taxon>Gunneridae</taxon>
        <taxon>Pentapetalae</taxon>
        <taxon>rosids</taxon>
        <taxon>fabids</taxon>
        <taxon>Rosales</taxon>
        <taxon>Rosaceae</taxon>
        <taxon>Rosoideae</taxon>
        <taxon>Rosoideae incertae sedis</taxon>
        <taxon>Rosa</taxon>
    </lineage>
</organism>
<keyword evidence="3 4" id="KW-0326">Glycosidase</keyword>
<dbReference type="EMBL" id="PDCK01000040">
    <property type="protein sequence ID" value="PRQ48842.1"/>
    <property type="molecule type" value="Genomic_DNA"/>
</dbReference>
<dbReference type="Gene3D" id="3.20.20.80">
    <property type="entry name" value="Glycosidases"/>
    <property type="match status" value="2"/>
</dbReference>
<gene>
    <name evidence="6" type="ORF">RchiOBHm_Chr2g0115231</name>
</gene>
<dbReference type="SUPFAM" id="SSF51445">
    <property type="entry name" value="(Trans)glycosidases"/>
    <property type="match status" value="1"/>
</dbReference>
<accession>A0A2P6RQX9</accession>
<keyword evidence="7" id="KW-1185">Reference proteome</keyword>
<evidence type="ECO:0000313" key="6">
    <source>
        <dbReference type="EMBL" id="PRQ48842.1"/>
    </source>
</evidence>
<keyword evidence="2 4" id="KW-0378">Hydrolase</keyword>
<dbReference type="STRING" id="74649.A0A2P6RQX9"/>
<proteinExistence type="inferred from homology"/>
<evidence type="ECO:0000259" key="5">
    <source>
        <dbReference type="Pfam" id="PF00150"/>
    </source>
</evidence>
<dbReference type="Proteomes" id="UP000238479">
    <property type="component" value="Chromosome 2"/>
</dbReference>
<dbReference type="GO" id="GO:0005737">
    <property type="term" value="C:cytoplasm"/>
    <property type="evidence" value="ECO:0007669"/>
    <property type="project" value="TreeGrafter"/>
</dbReference>
<evidence type="ECO:0000256" key="4">
    <source>
        <dbReference type="RuleBase" id="RU361153"/>
    </source>
</evidence>
<dbReference type="AlphaFoldDB" id="A0A2P6RQX9"/>
<dbReference type="GO" id="GO:0015629">
    <property type="term" value="C:actin cytoskeleton"/>
    <property type="evidence" value="ECO:0007669"/>
    <property type="project" value="TreeGrafter"/>
</dbReference>
<comment type="similarity">
    <text evidence="1 4">Belongs to the glycosyl hydrolase 5 (cellulase A) family.</text>
</comment>
<dbReference type="PANTHER" id="PTHR10551">
    <property type="entry name" value="FASCIN"/>
    <property type="match status" value="1"/>
</dbReference>
<dbReference type="InterPro" id="IPR001547">
    <property type="entry name" value="Glyco_hydro_5"/>
</dbReference>
<dbReference type="Gramene" id="PRQ48842">
    <property type="protein sequence ID" value="PRQ48842"/>
    <property type="gene ID" value="RchiOBHm_Chr2g0115231"/>
</dbReference>
<sequence length="236" mass="27156">MYKYSMLHLYNNWDTYITEDDFKYMSSNGLNAVRILVGWWIAYKGQTRTSPFVRGAGDCLKALDNALTWAKFTVFFEDMCRNTGMKVIIDLHAVEGSQNGNDHNGTRDGSQEWEDKYIDKTVEVIEFLAARLILCHALHAHVYVYHASHLICPRHYYSLYLDKFNGFSVQQNINFIYNQRGSDLTAVINFNGPLTFVGEWIAGWAINGASMQDYQRFAKAQLDVYGRATWMGILVL</sequence>
<dbReference type="GO" id="GO:0004338">
    <property type="term" value="F:glucan exo-1,3-beta-glucosidase activity"/>
    <property type="evidence" value="ECO:0007669"/>
    <property type="project" value="UniProtKB-EC"/>
</dbReference>
<dbReference type="GO" id="GO:0016477">
    <property type="term" value="P:cell migration"/>
    <property type="evidence" value="ECO:0007669"/>
    <property type="project" value="TreeGrafter"/>
</dbReference>
<reference evidence="6 7" key="1">
    <citation type="journal article" date="2018" name="Nat. Genet.">
        <title>The Rosa genome provides new insights in the design of modern roses.</title>
        <authorList>
            <person name="Bendahmane M."/>
        </authorList>
    </citation>
    <scope>NUCLEOTIDE SEQUENCE [LARGE SCALE GENOMIC DNA]</scope>
    <source>
        <strain evidence="7">cv. Old Blush</strain>
    </source>
</reference>
<dbReference type="GO" id="GO:0007163">
    <property type="term" value="P:establishment or maintenance of cell polarity"/>
    <property type="evidence" value="ECO:0007669"/>
    <property type="project" value="TreeGrafter"/>
</dbReference>
<dbReference type="PANTHER" id="PTHR10551:SF13">
    <property type="entry name" value="GLUCAN 1,3-BETA-GLUCOSIDASE ARB_04467-RELATED"/>
    <property type="match status" value="1"/>
</dbReference>
<dbReference type="GO" id="GO:0051015">
    <property type="term" value="F:actin filament binding"/>
    <property type="evidence" value="ECO:0007669"/>
    <property type="project" value="InterPro"/>
</dbReference>
<evidence type="ECO:0000256" key="2">
    <source>
        <dbReference type="ARBA" id="ARBA00022801"/>
    </source>
</evidence>
<dbReference type="InterPro" id="IPR017853">
    <property type="entry name" value="GH"/>
</dbReference>
<dbReference type="EC" id="3.2.1.58" evidence="6"/>